<organism evidence="2 3">
    <name type="scientific">Lithohypha guttulata</name>
    <dbReference type="NCBI Taxonomy" id="1690604"/>
    <lineage>
        <taxon>Eukaryota</taxon>
        <taxon>Fungi</taxon>
        <taxon>Dikarya</taxon>
        <taxon>Ascomycota</taxon>
        <taxon>Pezizomycotina</taxon>
        <taxon>Eurotiomycetes</taxon>
        <taxon>Chaetothyriomycetidae</taxon>
        <taxon>Chaetothyriales</taxon>
        <taxon>Trichomeriaceae</taxon>
        <taxon>Lithohypha</taxon>
    </lineage>
</organism>
<evidence type="ECO:0000313" key="3">
    <source>
        <dbReference type="Proteomes" id="UP001345013"/>
    </source>
</evidence>
<gene>
    <name evidence="2" type="ORF">LTR24_006893</name>
</gene>
<reference evidence="2 3" key="1">
    <citation type="submission" date="2023-08" db="EMBL/GenBank/DDBJ databases">
        <title>Black Yeasts Isolated from many extreme environments.</title>
        <authorList>
            <person name="Coleine C."/>
            <person name="Stajich J.E."/>
            <person name="Selbmann L."/>
        </authorList>
    </citation>
    <scope>NUCLEOTIDE SEQUENCE [LARGE SCALE GENOMIC DNA]</scope>
    <source>
        <strain evidence="2 3">CCFEE 5885</strain>
    </source>
</reference>
<keyword evidence="3" id="KW-1185">Reference proteome</keyword>
<proteinExistence type="predicted"/>
<feature type="region of interest" description="Disordered" evidence="1">
    <location>
        <begin position="37"/>
        <end position="79"/>
    </location>
</feature>
<dbReference type="EMBL" id="JAVRRG010000095">
    <property type="protein sequence ID" value="KAK5087253.1"/>
    <property type="molecule type" value="Genomic_DNA"/>
</dbReference>
<evidence type="ECO:0000313" key="2">
    <source>
        <dbReference type="EMBL" id="KAK5087253.1"/>
    </source>
</evidence>
<feature type="compositionally biased region" description="Basic and acidic residues" evidence="1">
    <location>
        <begin position="50"/>
        <end position="65"/>
    </location>
</feature>
<accession>A0ABR0K4R3</accession>
<dbReference type="Proteomes" id="UP001345013">
    <property type="component" value="Unassembled WGS sequence"/>
</dbReference>
<feature type="compositionally biased region" description="Polar residues" evidence="1">
    <location>
        <begin position="1"/>
        <end position="10"/>
    </location>
</feature>
<comment type="caution">
    <text evidence="2">The sequence shown here is derived from an EMBL/GenBank/DDBJ whole genome shotgun (WGS) entry which is preliminary data.</text>
</comment>
<sequence length="79" mass="8385">MDTSTTNGSANRILATPVKPAPLPRPVEHSVRHVALAEASTNQNPNAVADSERTADKSREERDRLGATPEYSDGTADTA</sequence>
<evidence type="ECO:0000256" key="1">
    <source>
        <dbReference type="SAM" id="MobiDB-lite"/>
    </source>
</evidence>
<protein>
    <submittedName>
        <fullName evidence="2">Uncharacterized protein</fullName>
    </submittedName>
</protein>
<feature type="region of interest" description="Disordered" evidence="1">
    <location>
        <begin position="1"/>
        <end position="25"/>
    </location>
</feature>
<name>A0ABR0K4R3_9EURO</name>